<reference evidence="16 17" key="1">
    <citation type="submission" date="2007-01" db="EMBL/GenBank/DDBJ databases">
        <title>Complete sequence of Psychromonas ingrahamii 37.</title>
        <authorList>
            <consortium name="US DOE Joint Genome Institute"/>
            <person name="Copeland A."/>
            <person name="Lucas S."/>
            <person name="Lapidus A."/>
            <person name="Barry K."/>
            <person name="Detter J.C."/>
            <person name="Glavina del Rio T."/>
            <person name="Hammon N."/>
            <person name="Israni S."/>
            <person name="Dalin E."/>
            <person name="Tice H."/>
            <person name="Pitluck S."/>
            <person name="Thompson L.S."/>
            <person name="Brettin T."/>
            <person name="Bruce D."/>
            <person name="Han C."/>
            <person name="Tapia R."/>
            <person name="Schmutz J."/>
            <person name="Larimer F."/>
            <person name="Land M."/>
            <person name="Hauser L."/>
            <person name="Kyrpides N."/>
            <person name="Ivanova N."/>
            <person name="Staley J."/>
            <person name="Richardson P."/>
        </authorList>
    </citation>
    <scope>NUCLEOTIDE SEQUENCE [LARGE SCALE GENOMIC DNA]</scope>
    <source>
        <strain evidence="16 17">37</strain>
    </source>
</reference>
<dbReference type="AlphaFoldDB" id="A1SZW2"/>
<dbReference type="InterPro" id="IPR039426">
    <property type="entry name" value="TonB-dep_rcpt-like"/>
</dbReference>
<keyword evidence="8 11" id="KW-0472">Membrane</keyword>
<keyword evidence="7 12" id="KW-0798">TonB box</keyword>
<dbReference type="KEGG" id="pin:Ping_3340"/>
<feature type="domain" description="TonB-dependent receptor plug" evidence="15">
    <location>
        <begin position="49"/>
        <end position="156"/>
    </location>
</feature>
<evidence type="ECO:0000256" key="7">
    <source>
        <dbReference type="ARBA" id="ARBA00023077"/>
    </source>
</evidence>
<dbReference type="HOGENOM" id="CLU_008287_18_5_6"/>
<dbReference type="GO" id="GO:0044718">
    <property type="term" value="P:siderophore transmembrane transport"/>
    <property type="evidence" value="ECO:0007669"/>
    <property type="project" value="TreeGrafter"/>
</dbReference>
<evidence type="ECO:0000256" key="2">
    <source>
        <dbReference type="ARBA" id="ARBA00008143"/>
    </source>
</evidence>
<evidence type="ECO:0000259" key="14">
    <source>
        <dbReference type="Pfam" id="PF00593"/>
    </source>
</evidence>
<accession>A1SZW2</accession>
<organism evidence="16 17">
    <name type="scientific">Psychromonas ingrahamii (strain DSM 17664 / CCUG 51855 / 37)</name>
    <dbReference type="NCBI Taxonomy" id="357804"/>
    <lineage>
        <taxon>Bacteria</taxon>
        <taxon>Pseudomonadati</taxon>
        <taxon>Pseudomonadota</taxon>
        <taxon>Gammaproteobacteria</taxon>
        <taxon>Alteromonadales</taxon>
        <taxon>Psychromonadaceae</taxon>
        <taxon>Psychromonas</taxon>
    </lineage>
</organism>
<proteinExistence type="inferred from homology"/>
<evidence type="ECO:0000313" key="17">
    <source>
        <dbReference type="Proteomes" id="UP000000639"/>
    </source>
</evidence>
<keyword evidence="9 16" id="KW-0675">Receptor</keyword>
<comment type="similarity">
    <text evidence="2">Belongs to the TonB-dependent receptor family. Hemoglobin/haptoglobin binding protein subfamily.</text>
</comment>
<evidence type="ECO:0000259" key="15">
    <source>
        <dbReference type="Pfam" id="PF07715"/>
    </source>
</evidence>
<evidence type="ECO:0000256" key="10">
    <source>
        <dbReference type="ARBA" id="ARBA00023237"/>
    </source>
</evidence>
<keyword evidence="6 13" id="KW-0732">Signal</keyword>
<evidence type="ECO:0000256" key="4">
    <source>
        <dbReference type="ARBA" id="ARBA00022452"/>
    </source>
</evidence>
<dbReference type="PANTHER" id="PTHR30069:SF29">
    <property type="entry name" value="HEMOGLOBIN AND HEMOGLOBIN-HAPTOGLOBIN-BINDING PROTEIN 1-RELATED"/>
    <property type="match status" value="1"/>
</dbReference>
<dbReference type="SUPFAM" id="SSF56935">
    <property type="entry name" value="Porins"/>
    <property type="match status" value="1"/>
</dbReference>
<evidence type="ECO:0000313" key="16">
    <source>
        <dbReference type="EMBL" id="ABM05027.1"/>
    </source>
</evidence>
<dbReference type="PROSITE" id="PS52016">
    <property type="entry name" value="TONB_DEPENDENT_REC_3"/>
    <property type="match status" value="1"/>
</dbReference>
<feature type="signal peptide" evidence="13">
    <location>
        <begin position="1"/>
        <end position="23"/>
    </location>
</feature>
<dbReference type="PANTHER" id="PTHR30069">
    <property type="entry name" value="TONB-DEPENDENT OUTER MEMBRANE RECEPTOR"/>
    <property type="match status" value="1"/>
</dbReference>
<dbReference type="GO" id="GO:0009279">
    <property type="term" value="C:cell outer membrane"/>
    <property type="evidence" value="ECO:0007669"/>
    <property type="project" value="UniProtKB-SubCell"/>
</dbReference>
<dbReference type="InterPro" id="IPR000531">
    <property type="entry name" value="Beta-barrel_TonB"/>
</dbReference>
<dbReference type="GO" id="GO:0015344">
    <property type="term" value="F:siderophore uptake transmembrane transporter activity"/>
    <property type="evidence" value="ECO:0007669"/>
    <property type="project" value="TreeGrafter"/>
</dbReference>
<comment type="subcellular location">
    <subcellularLocation>
        <location evidence="1 11">Cell outer membrane</location>
        <topology evidence="1 11">Multi-pass membrane protein</topology>
    </subcellularLocation>
</comment>
<keyword evidence="3 11" id="KW-0813">Transport</keyword>
<evidence type="ECO:0000256" key="12">
    <source>
        <dbReference type="RuleBase" id="RU003357"/>
    </source>
</evidence>
<sequence>MPRLYYTPIAFALTTLFSATSIAAAPPISEQDTRDDIVISASRVETKRIESGSSVTVLDEQYIKENQARTVAELLQDVPGVSVASNGGLGQATSVFIRGANSNQTLVIIDGIEVNNLGNFEGGYDFAYLMADNIERIEVLKGSQSALWGSDAMGGVINIITKKGKAGFHPTASIEVGGNNYHKENVTLSAAQGNSHYSLSASNMKTDGISATDTDPDDDGYKNQSVSLKAGHQFTDIFSMDTVLRYNDAETEYDSGYTTNSQRQAKLSSHLNLLNNQWKNRLSVAFSDSNTEDFSSWGDSKYEGKKIKTDLQSDYYISAINGYTQRISFLAEHESDKYQSLSMTQDERIEASGVVLGYGVDWAKTIFVNVAVRSDFNNKFDDTTTYHIDTSVWVNDGTRLHASHGTGLKNPNLGQLYGENASWGYVGNADLKPEKSRSWDAGVEYNFVGTDAYIDLTYFDSLYTDMHTWSGSFPNSTYINLNNKATARGIEFTGKVKVSNKLRVNTGYTYMETNDGNGNELARRPKHAASINANYKYTPELSANIGARYVGKRLDSDDSTLSSYTVVNISTAYQIQEHITLSARIENALDKDYQEVSGFNTDPLTAYIGFSFK</sequence>
<evidence type="ECO:0000256" key="13">
    <source>
        <dbReference type="SAM" id="SignalP"/>
    </source>
</evidence>
<evidence type="ECO:0000256" key="9">
    <source>
        <dbReference type="ARBA" id="ARBA00023170"/>
    </source>
</evidence>
<dbReference type="Pfam" id="PF07715">
    <property type="entry name" value="Plug"/>
    <property type="match status" value="1"/>
</dbReference>
<name>A1SZW2_PSYIN</name>
<gene>
    <name evidence="16" type="ordered locus">Ping_3340</name>
</gene>
<dbReference type="eggNOG" id="COG4206">
    <property type="taxonomic scope" value="Bacteria"/>
</dbReference>
<keyword evidence="4 11" id="KW-1134">Transmembrane beta strand</keyword>
<evidence type="ECO:0000256" key="6">
    <source>
        <dbReference type="ARBA" id="ARBA00022729"/>
    </source>
</evidence>
<evidence type="ECO:0000256" key="3">
    <source>
        <dbReference type="ARBA" id="ARBA00022448"/>
    </source>
</evidence>
<feature type="domain" description="TonB-dependent receptor-like beta-barrel" evidence="14">
    <location>
        <begin position="180"/>
        <end position="587"/>
    </location>
</feature>
<feature type="chain" id="PRO_5002637650" evidence="13">
    <location>
        <begin position="24"/>
        <end position="613"/>
    </location>
</feature>
<keyword evidence="17" id="KW-1185">Reference proteome</keyword>
<dbReference type="OrthoDB" id="9764669at2"/>
<keyword evidence="5 11" id="KW-0812">Transmembrane</keyword>
<dbReference type="Proteomes" id="UP000000639">
    <property type="component" value="Chromosome"/>
</dbReference>
<evidence type="ECO:0000256" key="1">
    <source>
        <dbReference type="ARBA" id="ARBA00004571"/>
    </source>
</evidence>
<dbReference type="InterPro" id="IPR012910">
    <property type="entry name" value="Plug_dom"/>
</dbReference>
<keyword evidence="10 11" id="KW-0998">Cell outer membrane</keyword>
<dbReference type="STRING" id="357804.Ping_3340"/>
<dbReference type="Pfam" id="PF00593">
    <property type="entry name" value="TonB_dep_Rec_b-barrel"/>
    <property type="match status" value="1"/>
</dbReference>
<dbReference type="EMBL" id="CP000510">
    <property type="protein sequence ID" value="ABM05027.1"/>
    <property type="molecule type" value="Genomic_DNA"/>
</dbReference>
<dbReference type="RefSeq" id="WP_011771579.1">
    <property type="nucleotide sequence ID" value="NC_008709.1"/>
</dbReference>
<dbReference type="Gene3D" id="2.170.130.10">
    <property type="entry name" value="TonB-dependent receptor, plug domain"/>
    <property type="match status" value="1"/>
</dbReference>
<dbReference type="InterPro" id="IPR036942">
    <property type="entry name" value="Beta-barrel_TonB_sf"/>
</dbReference>
<dbReference type="Gene3D" id="2.40.170.20">
    <property type="entry name" value="TonB-dependent receptor, beta-barrel domain"/>
    <property type="match status" value="1"/>
</dbReference>
<evidence type="ECO:0000256" key="8">
    <source>
        <dbReference type="ARBA" id="ARBA00023136"/>
    </source>
</evidence>
<evidence type="ECO:0000256" key="11">
    <source>
        <dbReference type="PROSITE-ProRule" id="PRU01360"/>
    </source>
</evidence>
<dbReference type="CDD" id="cd01347">
    <property type="entry name" value="ligand_gated_channel"/>
    <property type="match status" value="1"/>
</dbReference>
<dbReference type="InterPro" id="IPR037066">
    <property type="entry name" value="Plug_dom_sf"/>
</dbReference>
<evidence type="ECO:0000256" key="5">
    <source>
        <dbReference type="ARBA" id="ARBA00022692"/>
    </source>
</evidence>
<protein>
    <submittedName>
        <fullName evidence="16">TonB-dependent receptor, plug</fullName>
    </submittedName>
</protein>